<feature type="transmembrane region" description="Helical" evidence="1">
    <location>
        <begin position="52"/>
        <end position="72"/>
    </location>
</feature>
<proteinExistence type="predicted"/>
<reference evidence="2" key="1">
    <citation type="submission" date="2021-05" db="EMBL/GenBank/DDBJ databases">
        <title>First report of NDM-5 and VEB-6 producing Proteus mirabilis isolated from blood of a sepsis patient in Kolkata, India.</title>
        <authorList>
            <person name="Halder G."/>
            <person name="Chaudhuri B."/>
            <person name="Dutta S."/>
        </authorList>
    </citation>
    <scope>NUCLEOTIDE SEQUENCE [LARGE SCALE GENOMIC DNA]</scope>
    <source>
        <strain evidence="2">7049</strain>
    </source>
</reference>
<evidence type="ECO:0000313" key="2">
    <source>
        <dbReference type="EMBL" id="MEY2343754.1"/>
    </source>
</evidence>
<comment type="caution">
    <text evidence="2">The sequence shown here is derived from an EMBL/GenBank/DDBJ whole genome shotgun (WGS) entry which is preliminary data.</text>
</comment>
<protein>
    <submittedName>
        <fullName evidence="2">Uncharacterized protein</fullName>
    </submittedName>
</protein>
<feature type="transmembrane region" description="Helical" evidence="1">
    <location>
        <begin position="13"/>
        <end position="31"/>
    </location>
</feature>
<name>A0ABD5LYL8_PROMI</name>
<keyword evidence="1" id="KW-0812">Transmembrane</keyword>
<evidence type="ECO:0000256" key="1">
    <source>
        <dbReference type="SAM" id="Phobius"/>
    </source>
</evidence>
<keyword evidence="1" id="KW-1133">Transmembrane helix</keyword>
<dbReference type="AlphaFoldDB" id="A0ABD5LYL8"/>
<gene>
    <name evidence="2" type="ORF">I3679_003875</name>
</gene>
<sequence>MHTEGVGLSTIDYAIFALYVIIIISLGLWVSRSKDGAKKEQRITSSRVKHCLGGRLVLLLLLLISQLSNSLVCLAQDFR</sequence>
<organism evidence="2">
    <name type="scientific">Proteus mirabilis</name>
    <dbReference type="NCBI Taxonomy" id="584"/>
    <lineage>
        <taxon>Bacteria</taxon>
        <taxon>Pseudomonadati</taxon>
        <taxon>Pseudomonadota</taxon>
        <taxon>Gammaproteobacteria</taxon>
        <taxon>Enterobacterales</taxon>
        <taxon>Morganellaceae</taxon>
        <taxon>Proteus</taxon>
    </lineage>
</organism>
<keyword evidence="1" id="KW-0472">Membrane</keyword>
<accession>A0ABD5LYL8</accession>
<dbReference type="EMBL" id="JADQCH020000001">
    <property type="protein sequence ID" value="MEY2343754.1"/>
    <property type="molecule type" value="Genomic_DNA"/>
</dbReference>